<dbReference type="GO" id="GO:0016491">
    <property type="term" value="F:oxidoreductase activity"/>
    <property type="evidence" value="ECO:0007669"/>
    <property type="project" value="UniProtKB-KW"/>
</dbReference>
<feature type="transmembrane region" description="Helical" evidence="1">
    <location>
        <begin position="69"/>
        <end position="92"/>
    </location>
</feature>
<dbReference type="RefSeq" id="WP_004007438.1">
    <property type="nucleotide sequence ID" value="NZ_CAMYEK010000007.1"/>
</dbReference>
<comment type="subcellular location">
    <subcellularLocation>
        <location evidence="1">Cell membrane</location>
        <topology evidence="1">Multi-pass membrane protein</topology>
    </subcellularLocation>
</comment>
<dbReference type="EMBL" id="UASJ01000001">
    <property type="protein sequence ID" value="SQB65525.1"/>
    <property type="molecule type" value="Genomic_DNA"/>
</dbReference>
<dbReference type="InterPro" id="IPR042106">
    <property type="entry name" value="Nuo/plastoQ_OxRdtase_6_NuoJ"/>
</dbReference>
<keyword evidence="4" id="KW-0560">Oxidoreductase</keyword>
<dbReference type="GO" id="GO:0005886">
    <property type="term" value="C:plasma membrane"/>
    <property type="evidence" value="ECO:0007669"/>
    <property type="project" value="UniProtKB-SubCell"/>
</dbReference>
<comment type="function">
    <text evidence="1">NDH-1 shuttles electrons from NADH, via FMN and iron-sulfur (Fe-S) centers, to quinones in the respiratory chain. Couples the redox reaction to proton translocation (for every two electrons transferred, four hydrogen ions are translocated across the cytoplasmic membrane), and thus conserves the redox energy in a proton gradient.</text>
</comment>
<dbReference type="GO" id="GO:0008137">
    <property type="term" value="F:NADH dehydrogenase (ubiquinone) activity"/>
    <property type="evidence" value="ECO:0007669"/>
    <property type="project" value="UniProtKB-UniRule"/>
</dbReference>
<dbReference type="Pfam" id="PF00499">
    <property type="entry name" value="Oxidored_q3"/>
    <property type="match status" value="1"/>
</dbReference>
<dbReference type="GeneID" id="55565134"/>
<reference evidence="4 5" key="1">
    <citation type="submission" date="2018-06" db="EMBL/GenBank/DDBJ databases">
        <authorList>
            <consortium name="Pathogen Informatics"/>
            <person name="Doyle S."/>
        </authorList>
    </citation>
    <scope>NUCLEOTIDE SEQUENCE [LARGE SCALE GENOMIC DNA]</scope>
    <source>
        <strain evidence="4 5">NCTC11820</strain>
    </source>
</reference>
<proteinExistence type="inferred from homology"/>
<keyword evidence="1" id="KW-1133">Transmembrane helix</keyword>
<keyword evidence="1" id="KW-0874">Quinone</keyword>
<reference evidence="3 6" key="2">
    <citation type="submission" date="2020-04" db="EMBL/GenBank/DDBJ databases">
        <title>Antimicrobial susceptibility and clonality of vaginal-derived multi-drug resistant Mobiluncus isolates in China.</title>
        <authorList>
            <person name="Zhang X."/>
        </authorList>
    </citation>
    <scope>NUCLEOTIDE SEQUENCE [LARGE SCALE GENOMIC DNA]</scope>
    <source>
        <strain evidence="3 6">19</strain>
    </source>
</reference>
<dbReference type="InterPro" id="IPR001457">
    <property type="entry name" value="NADH_UbQ/plastoQ_OxRdtase_su6"/>
</dbReference>
<keyword evidence="1" id="KW-0520">NAD</keyword>
<protein>
    <recommendedName>
        <fullName evidence="1">NADH-quinone oxidoreductase subunit J</fullName>
        <ecNumber evidence="1">7.1.1.-</ecNumber>
    </recommendedName>
</protein>
<comment type="catalytic activity">
    <reaction evidence="1">
        <text>a quinone + NADH + 5 H(+)(in) = a quinol + NAD(+) + 4 H(+)(out)</text>
        <dbReference type="Rhea" id="RHEA:57888"/>
        <dbReference type="ChEBI" id="CHEBI:15378"/>
        <dbReference type="ChEBI" id="CHEBI:24646"/>
        <dbReference type="ChEBI" id="CHEBI:57540"/>
        <dbReference type="ChEBI" id="CHEBI:57945"/>
        <dbReference type="ChEBI" id="CHEBI:132124"/>
    </reaction>
</comment>
<accession>A0A2X2YYH7</accession>
<dbReference type="NCBIfam" id="NF005165">
    <property type="entry name" value="PRK06638.1-5"/>
    <property type="match status" value="1"/>
</dbReference>
<evidence type="ECO:0000313" key="5">
    <source>
        <dbReference type="Proteomes" id="UP000250245"/>
    </source>
</evidence>
<dbReference type="GO" id="GO:0048038">
    <property type="term" value="F:quinone binding"/>
    <property type="evidence" value="ECO:0007669"/>
    <property type="project" value="UniProtKB-UniRule"/>
</dbReference>
<name>A0A2X2YYH7_9ACTO</name>
<feature type="compositionally biased region" description="Polar residues" evidence="2">
    <location>
        <begin position="315"/>
        <end position="324"/>
    </location>
</feature>
<dbReference type="EMBL" id="JABCUI010000002">
    <property type="protein sequence ID" value="NMW87125.1"/>
    <property type="molecule type" value="Genomic_DNA"/>
</dbReference>
<dbReference type="AlphaFoldDB" id="A0A2X2YYH7"/>
<keyword evidence="1" id="KW-0472">Membrane</keyword>
<keyword evidence="1" id="KW-0812">Transmembrane</keyword>
<sequence>MSHLLQAVAELPEMGTGQTIFVAACSALALIAALGVALSNRAVHAAVYMVAMMVCVAGIYFSVGAEFLGAVQIVVYTGAIMMMFLFVIMLVGVQAVDSPRDSKVGTVAAAVLLVVAFGIMAIVAAVNTTVNGAPARPSGDPNPVRLASEVINTYYAPLEMVATLLIVAAVGAMSLTHSEALLPRLTQPFLVKQRMKAYRDGGHVLGQTVPPGVYAETNALDVPAISGETQRPVPESVPRVVRVLGEDRSLGEASPWTARALAAEISGGVGLHGAKASAAVARSGAVGMPGPGAPEALPDHAEPLDKTIADHTEPGTATTEGEDA</sequence>
<dbReference type="PANTHER" id="PTHR33269:SF19">
    <property type="entry name" value="NADH-QUINONE OXIDOREDUCTASE SUBUNIT J"/>
    <property type="match status" value="1"/>
</dbReference>
<evidence type="ECO:0000313" key="4">
    <source>
        <dbReference type="EMBL" id="SQB65525.1"/>
    </source>
</evidence>
<dbReference type="Proteomes" id="UP000250245">
    <property type="component" value="Unassembled WGS sequence"/>
</dbReference>
<comment type="similarity">
    <text evidence="1">Belongs to the complex I subunit 6 family.</text>
</comment>
<evidence type="ECO:0000256" key="1">
    <source>
        <dbReference type="RuleBase" id="RU004429"/>
    </source>
</evidence>
<dbReference type="EC" id="7.1.1.-" evidence="1"/>
<dbReference type="Gene3D" id="1.20.120.1200">
    <property type="entry name" value="NADH-ubiquinone/plastoquinone oxidoreductase chain 6, subunit NuoJ"/>
    <property type="match status" value="1"/>
</dbReference>
<evidence type="ECO:0000256" key="2">
    <source>
        <dbReference type="SAM" id="MobiDB-lite"/>
    </source>
</evidence>
<evidence type="ECO:0000313" key="6">
    <source>
        <dbReference type="Proteomes" id="UP000553981"/>
    </source>
</evidence>
<feature type="transmembrane region" description="Helical" evidence="1">
    <location>
        <begin position="45"/>
        <end position="63"/>
    </location>
</feature>
<feature type="compositionally biased region" description="Basic and acidic residues" evidence="2">
    <location>
        <begin position="297"/>
        <end position="313"/>
    </location>
</feature>
<dbReference type="Proteomes" id="UP000553981">
    <property type="component" value="Unassembled WGS sequence"/>
</dbReference>
<feature type="transmembrane region" description="Helical" evidence="1">
    <location>
        <begin position="154"/>
        <end position="175"/>
    </location>
</feature>
<feature type="region of interest" description="Disordered" evidence="2">
    <location>
        <begin position="286"/>
        <end position="324"/>
    </location>
</feature>
<feature type="transmembrane region" description="Helical" evidence="1">
    <location>
        <begin position="104"/>
        <end position="126"/>
    </location>
</feature>
<evidence type="ECO:0000313" key="3">
    <source>
        <dbReference type="EMBL" id="NMW87125.1"/>
    </source>
</evidence>
<gene>
    <name evidence="4" type="primary">nuoJ</name>
    <name evidence="3" type="ORF">HHJ67_05080</name>
    <name evidence="4" type="ORF">NCTC11820_01593</name>
</gene>
<feature type="transmembrane region" description="Helical" evidence="1">
    <location>
        <begin position="20"/>
        <end position="38"/>
    </location>
</feature>
<organism evidence="4 5">
    <name type="scientific">Mobiluncus curtisii</name>
    <dbReference type="NCBI Taxonomy" id="2051"/>
    <lineage>
        <taxon>Bacteria</taxon>
        <taxon>Bacillati</taxon>
        <taxon>Actinomycetota</taxon>
        <taxon>Actinomycetes</taxon>
        <taxon>Actinomycetales</taxon>
        <taxon>Actinomycetaceae</taxon>
        <taxon>Mobiluncus</taxon>
    </lineage>
</organism>
<dbReference type="PANTHER" id="PTHR33269">
    <property type="entry name" value="NADH-UBIQUINONE OXIDOREDUCTASE CHAIN 6"/>
    <property type="match status" value="1"/>
</dbReference>
<dbReference type="OMA" id="YLIQDAP"/>
<keyword evidence="1" id="KW-1003">Cell membrane</keyword>